<dbReference type="Pfam" id="PF14433">
    <property type="entry name" value="SUKH-3"/>
    <property type="match status" value="1"/>
</dbReference>
<name>A0A5N5ZZC4_9ACTN</name>
<proteinExistence type="predicted"/>
<comment type="caution">
    <text evidence="1">The sequence shown here is derived from an EMBL/GenBank/DDBJ whole genome shotgun (WGS) entry which is preliminary data.</text>
</comment>
<gene>
    <name evidence="1" type="ORF">FH607_024280</name>
</gene>
<reference evidence="1" key="1">
    <citation type="submission" date="2019-10" db="EMBL/GenBank/DDBJ databases">
        <title>Nonomuraea sp. nov., isolated from Phyllanthus amarus.</title>
        <authorList>
            <person name="Klykleung N."/>
            <person name="Tanasupawat S."/>
        </authorList>
    </citation>
    <scope>NUCLEOTIDE SEQUENCE [LARGE SCALE GENOMIC DNA]</scope>
    <source>
        <strain evidence="1">3MP-10</strain>
    </source>
</reference>
<evidence type="ECO:0008006" key="3">
    <source>
        <dbReference type="Google" id="ProtNLM"/>
    </source>
</evidence>
<sequence length="150" mass="16643">MTTQETHRWSENTERALRAAGWFPGRQVETAHWEAALEERGGFEIHRAARVFLQEFGGLQVERAPAMSALGRTPFVLDPLAAEWEEEIFDVLGEQAGVPLYPVGATDRGGIYLGLSPKGAMYSGLDYVQLVAETPDAALERLVEVERRNS</sequence>
<dbReference type="OrthoDB" id="3351204at2"/>
<organism evidence="1 2">
    <name type="scientific">Streptomyces mimosae</name>
    <dbReference type="NCBI Taxonomy" id="2586635"/>
    <lineage>
        <taxon>Bacteria</taxon>
        <taxon>Bacillati</taxon>
        <taxon>Actinomycetota</taxon>
        <taxon>Actinomycetes</taxon>
        <taxon>Kitasatosporales</taxon>
        <taxon>Streptomycetaceae</taxon>
        <taxon>Streptomyces</taxon>
    </lineage>
</organism>
<dbReference type="AlphaFoldDB" id="A0A5N5ZZC4"/>
<dbReference type="InterPro" id="IPR025850">
    <property type="entry name" value="SUKH-3"/>
</dbReference>
<accession>A0A5N5ZZC4</accession>
<protein>
    <recommendedName>
        <fullName evidence="3">SUKH-3 domain containing protein</fullName>
    </recommendedName>
</protein>
<dbReference type="EMBL" id="VDLY02000017">
    <property type="protein sequence ID" value="KAB8161831.1"/>
    <property type="molecule type" value="Genomic_DNA"/>
</dbReference>
<evidence type="ECO:0000313" key="1">
    <source>
        <dbReference type="EMBL" id="KAB8161831.1"/>
    </source>
</evidence>
<keyword evidence="2" id="KW-1185">Reference proteome</keyword>
<evidence type="ECO:0000313" key="2">
    <source>
        <dbReference type="Proteomes" id="UP000314251"/>
    </source>
</evidence>
<dbReference type="Proteomes" id="UP000314251">
    <property type="component" value="Unassembled WGS sequence"/>
</dbReference>
<dbReference type="RefSeq" id="WP_139672525.1">
    <property type="nucleotide sequence ID" value="NZ_VDLY02000017.1"/>
</dbReference>